<dbReference type="NCBIfam" id="TIGR02532">
    <property type="entry name" value="IV_pilin_GFxxxE"/>
    <property type="match status" value="1"/>
</dbReference>
<dbReference type="InterPro" id="IPR012902">
    <property type="entry name" value="N_methyl_site"/>
</dbReference>
<keyword evidence="1" id="KW-0812">Transmembrane</keyword>
<evidence type="ECO:0000313" key="2">
    <source>
        <dbReference type="EMBL" id="SHI13212.1"/>
    </source>
</evidence>
<feature type="transmembrane region" description="Helical" evidence="1">
    <location>
        <begin position="21"/>
        <end position="40"/>
    </location>
</feature>
<name>A0A1M5YMI0_9BACT</name>
<evidence type="ECO:0000256" key="1">
    <source>
        <dbReference type="SAM" id="Phobius"/>
    </source>
</evidence>
<evidence type="ECO:0000313" key="3">
    <source>
        <dbReference type="Proteomes" id="UP000184139"/>
    </source>
</evidence>
<dbReference type="Proteomes" id="UP000184139">
    <property type="component" value="Unassembled WGS sequence"/>
</dbReference>
<keyword evidence="1" id="KW-1133">Transmembrane helix</keyword>
<sequence>MSVQRLMTLATGKRGFTLLEVLVVLVVMGFLVTMVAPRLAGISQDSIQTIGDTGKSRGEQLVSAFYKMEDRYPGGLVNLVMADDTGRYQIPYADNENPEDGAEVIRFNHNNNHKFVIHYLNAAEARELIELGVGWLYNLNDYGDILDDPAVTAGDTVGRLGSVTHTGRTSNWANVTVVDEADQRPKMERVVPAAGVGVAMAVVGASSPTATDFIYVGAVRPPSAPRADSFGRIVFGLGSESELVTSGMADKAGITPIATTTDNFTWDGYYLLLPRLEATSERLKNAAAFNNVVTGGPARNLHAGFTNPANASYGKIVAVGYPAGTSLQPGQIVNGGGVLQPAVAGYARRVVDLFEPHPSWDSITNPTEGDLRWSLVFNKGSLP</sequence>
<dbReference type="InterPro" id="IPR045584">
    <property type="entry name" value="Pilin-like"/>
</dbReference>
<dbReference type="RefSeq" id="WP_208609856.1">
    <property type="nucleotide sequence ID" value="NZ_FQXS01000044.1"/>
</dbReference>
<organism evidence="2 3">
    <name type="scientific">Desulfofustis glycolicus DSM 9705</name>
    <dbReference type="NCBI Taxonomy" id="1121409"/>
    <lineage>
        <taxon>Bacteria</taxon>
        <taxon>Pseudomonadati</taxon>
        <taxon>Thermodesulfobacteriota</taxon>
        <taxon>Desulfobulbia</taxon>
        <taxon>Desulfobulbales</taxon>
        <taxon>Desulfocapsaceae</taxon>
        <taxon>Desulfofustis</taxon>
    </lineage>
</organism>
<dbReference type="AlphaFoldDB" id="A0A1M5YMI0"/>
<reference evidence="2 3" key="1">
    <citation type="submission" date="2016-11" db="EMBL/GenBank/DDBJ databases">
        <authorList>
            <person name="Jaros S."/>
            <person name="Januszkiewicz K."/>
            <person name="Wedrychowicz H."/>
        </authorList>
    </citation>
    <scope>NUCLEOTIDE SEQUENCE [LARGE SCALE GENOMIC DNA]</scope>
    <source>
        <strain evidence="2 3">DSM 9705</strain>
    </source>
</reference>
<accession>A0A1M5YMI0</accession>
<dbReference type="SUPFAM" id="SSF54523">
    <property type="entry name" value="Pili subunits"/>
    <property type="match status" value="1"/>
</dbReference>
<dbReference type="PROSITE" id="PS00409">
    <property type="entry name" value="PROKAR_NTER_METHYL"/>
    <property type="match status" value="1"/>
</dbReference>
<dbReference type="Pfam" id="PF07963">
    <property type="entry name" value="N_methyl"/>
    <property type="match status" value="1"/>
</dbReference>
<protein>
    <submittedName>
        <fullName evidence="2">Prepilin-type N-terminal cleavage/methylation domain-containing protein</fullName>
    </submittedName>
</protein>
<keyword evidence="3" id="KW-1185">Reference proteome</keyword>
<keyword evidence="1" id="KW-0472">Membrane</keyword>
<proteinExistence type="predicted"/>
<dbReference type="STRING" id="1121409.SAMN02745124_04219"/>
<dbReference type="EMBL" id="FQXS01000044">
    <property type="protein sequence ID" value="SHI13212.1"/>
    <property type="molecule type" value="Genomic_DNA"/>
</dbReference>
<gene>
    <name evidence="2" type="ORF">SAMN02745124_04219</name>
</gene>